<dbReference type="EnsemblMetazoa" id="Aqu2.1.31472_001">
    <property type="protein sequence ID" value="Aqu2.1.31472_001"/>
    <property type="gene ID" value="Aqu2.1.31472"/>
</dbReference>
<proteinExistence type="predicted"/>
<organism evidence="1">
    <name type="scientific">Amphimedon queenslandica</name>
    <name type="common">Sponge</name>
    <dbReference type="NCBI Taxonomy" id="400682"/>
    <lineage>
        <taxon>Eukaryota</taxon>
        <taxon>Metazoa</taxon>
        <taxon>Porifera</taxon>
        <taxon>Demospongiae</taxon>
        <taxon>Heteroscleromorpha</taxon>
        <taxon>Haplosclerida</taxon>
        <taxon>Niphatidae</taxon>
        <taxon>Amphimedon</taxon>
    </lineage>
</organism>
<protein>
    <submittedName>
        <fullName evidence="1">Uncharacterized protein</fullName>
    </submittedName>
</protein>
<accession>A0A1X7UVR3</accession>
<sequence length="15" mass="1881">TDQRLKGYSIFLNYY</sequence>
<name>A0A1X7UVR3_AMPQE</name>
<dbReference type="InParanoid" id="A0A1X7UVR3"/>
<evidence type="ECO:0000313" key="1">
    <source>
        <dbReference type="EnsemblMetazoa" id="Aqu2.1.31472_001"/>
    </source>
</evidence>
<reference evidence="1" key="1">
    <citation type="submission" date="2017-05" db="UniProtKB">
        <authorList>
            <consortium name="EnsemblMetazoa"/>
        </authorList>
    </citation>
    <scope>IDENTIFICATION</scope>
</reference>